<name>A0ABV9DVW6_9ACTN</name>
<feature type="domain" description="Phosphatidylinositol-specific phospholipase C X" evidence="7">
    <location>
        <begin position="48"/>
        <end position="200"/>
    </location>
</feature>
<proteinExistence type="predicted"/>
<dbReference type="Proteomes" id="UP001595923">
    <property type="component" value="Unassembled WGS sequence"/>
</dbReference>
<dbReference type="EMBL" id="JBHSFQ010000009">
    <property type="protein sequence ID" value="MFC4562557.1"/>
    <property type="molecule type" value="Genomic_DNA"/>
</dbReference>
<evidence type="ECO:0000313" key="9">
    <source>
        <dbReference type="Proteomes" id="UP001595923"/>
    </source>
</evidence>
<feature type="chain" id="PRO_5046517117" description="1-phosphatidylinositol phosphodiesterase" evidence="6">
    <location>
        <begin position="28"/>
        <end position="317"/>
    </location>
</feature>
<dbReference type="PANTHER" id="PTHR13593:SF113">
    <property type="entry name" value="SI:DKEY-266F7.9"/>
    <property type="match status" value="1"/>
</dbReference>
<feature type="signal peptide" evidence="6">
    <location>
        <begin position="1"/>
        <end position="27"/>
    </location>
</feature>
<comment type="catalytic activity">
    <reaction evidence="1">
        <text>a 1,2-diacyl-sn-glycero-3-phospho-(1D-myo-inositol) = 1D-myo-inositol 1,2-cyclic phosphate + a 1,2-diacyl-sn-glycerol</text>
        <dbReference type="Rhea" id="RHEA:17093"/>
        <dbReference type="ChEBI" id="CHEBI:17815"/>
        <dbReference type="ChEBI" id="CHEBI:57880"/>
        <dbReference type="ChEBI" id="CHEBI:58484"/>
        <dbReference type="EC" id="4.6.1.13"/>
    </reaction>
</comment>
<sequence>MRPARTAFAGLMAGVLVALAPAAPALADDRHSFDLGAISNPDWMAGISDDTSLAALSIPGTHDTMARDVTPLAETQESPLPEQLDAGVRALDIRTRHFKDAFTIHHGAVYLNANFTDVLRQTTDFLRANPTETVLMRIKPEHTAAENTRTYEETLDWYLTENPDTAGLARDHIWTPSGGQAATRIPDLGEVRGKIVILQNFDGAGTVYGPTWAGAGMSIQDAYQVPTLFDIAGKWDKARSHFEATRSGPAGVLHVNHFSGTGLGAFPMQVAAGGLGFRGVNDYGLAYLRDTDLPRTGVVMTDYPGPGLVEEILAENP</sequence>
<evidence type="ECO:0000256" key="4">
    <source>
        <dbReference type="ARBA" id="ARBA00030474"/>
    </source>
</evidence>
<dbReference type="InterPro" id="IPR017946">
    <property type="entry name" value="PLC-like_Pdiesterase_TIM-brl"/>
</dbReference>
<keyword evidence="9" id="KW-1185">Reference proteome</keyword>
<dbReference type="InterPro" id="IPR051057">
    <property type="entry name" value="PI-PLC_domain"/>
</dbReference>
<evidence type="ECO:0000313" key="8">
    <source>
        <dbReference type="EMBL" id="MFC4562557.1"/>
    </source>
</evidence>
<evidence type="ECO:0000256" key="3">
    <source>
        <dbReference type="ARBA" id="ARBA00019758"/>
    </source>
</evidence>
<dbReference type="PROSITE" id="PS50007">
    <property type="entry name" value="PIPLC_X_DOMAIN"/>
    <property type="match status" value="1"/>
</dbReference>
<protein>
    <recommendedName>
        <fullName evidence="3">1-phosphatidylinositol phosphodiesterase</fullName>
        <ecNumber evidence="2">4.6.1.13</ecNumber>
    </recommendedName>
    <alternativeName>
        <fullName evidence="4">Phosphatidylinositol diacylglycerol-lyase</fullName>
    </alternativeName>
    <alternativeName>
        <fullName evidence="5">Phosphatidylinositol-specific phospholipase C</fullName>
    </alternativeName>
</protein>
<evidence type="ECO:0000256" key="1">
    <source>
        <dbReference type="ARBA" id="ARBA00001316"/>
    </source>
</evidence>
<dbReference type="SMART" id="SM00148">
    <property type="entry name" value="PLCXc"/>
    <property type="match status" value="1"/>
</dbReference>
<dbReference type="Gene3D" id="3.20.20.190">
    <property type="entry name" value="Phosphatidylinositol (PI) phosphodiesterase"/>
    <property type="match status" value="1"/>
</dbReference>
<dbReference type="Pfam" id="PF00388">
    <property type="entry name" value="PI-PLC-X"/>
    <property type="match status" value="1"/>
</dbReference>
<accession>A0ABV9DVW6</accession>
<organism evidence="8 9">
    <name type="scientific">Nocardiopsis mangrovi</name>
    <dbReference type="NCBI Taxonomy" id="1179818"/>
    <lineage>
        <taxon>Bacteria</taxon>
        <taxon>Bacillati</taxon>
        <taxon>Actinomycetota</taxon>
        <taxon>Actinomycetes</taxon>
        <taxon>Streptosporangiales</taxon>
        <taxon>Nocardiopsidaceae</taxon>
        <taxon>Nocardiopsis</taxon>
    </lineage>
</organism>
<dbReference type="EC" id="4.6.1.13" evidence="2"/>
<gene>
    <name evidence="8" type="ORF">ACFO4E_11895</name>
</gene>
<dbReference type="InterPro" id="IPR000909">
    <property type="entry name" value="PLipase_C_PInositol-sp_X_dom"/>
</dbReference>
<evidence type="ECO:0000256" key="5">
    <source>
        <dbReference type="ARBA" id="ARBA00030782"/>
    </source>
</evidence>
<keyword evidence="6" id="KW-0732">Signal</keyword>
<dbReference type="SUPFAM" id="SSF51695">
    <property type="entry name" value="PLC-like phosphodiesterases"/>
    <property type="match status" value="1"/>
</dbReference>
<comment type="caution">
    <text evidence="8">The sequence shown here is derived from an EMBL/GenBank/DDBJ whole genome shotgun (WGS) entry which is preliminary data.</text>
</comment>
<dbReference type="CDD" id="cd08586">
    <property type="entry name" value="PI-PLCc_BcPLC_like"/>
    <property type="match status" value="1"/>
</dbReference>
<evidence type="ECO:0000256" key="2">
    <source>
        <dbReference type="ARBA" id="ARBA00012581"/>
    </source>
</evidence>
<dbReference type="PANTHER" id="PTHR13593">
    <property type="match status" value="1"/>
</dbReference>
<reference evidence="9" key="1">
    <citation type="journal article" date="2019" name="Int. J. Syst. Evol. Microbiol.">
        <title>The Global Catalogue of Microorganisms (GCM) 10K type strain sequencing project: providing services to taxonomists for standard genome sequencing and annotation.</title>
        <authorList>
            <consortium name="The Broad Institute Genomics Platform"/>
            <consortium name="The Broad Institute Genome Sequencing Center for Infectious Disease"/>
            <person name="Wu L."/>
            <person name="Ma J."/>
        </authorList>
    </citation>
    <scope>NUCLEOTIDE SEQUENCE [LARGE SCALE GENOMIC DNA]</scope>
    <source>
        <strain evidence="9">XZYJ18</strain>
    </source>
</reference>
<evidence type="ECO:0000256" key="6">
    <source>
        <dbReference type="SAM" id="SignalP"/>
    </source>
</evidence>
<evidence type="ECO:0000259" key="7">
    <source>
        <dbReference type="SMART" id="SM00148"/>
    </source>
</evidence>